<evidence type="ECO:0000256" key="1">
    <source>
        <dbReference type="SAM" id="MobiDB-lite"/>
    </source>
</evidence>
<dbReference type="OrthoDB" id="3045089at2759"/>
<protein>
    <submittedName>
        <fullName evidence="3">Midasin</fullName>
    </submittedName>
</protein>
<feature type="compositionally biased region" description="Low complexity" evidence="1">
    <location>
        <begin position="158"/>
        <end position="168"/>
    </location>
</feature>
<feature type="compositionally biased region" description="Basic and acidic residues" evidence="1">
    <location>
        <begin position="363"/>
        <end position="377"/>
    </location>
</feature>
<name>A0A2K1QS42_9PEZI</name>
<dbReference type="STRING" id="2082308.A0A2K1QS42"/>
<dbReference type="AlphaFoldDB" id="A0A2K1QS42"/>
<dbReference type="Pfam" id="PF22893">
    <property type="entry name" value="ULD_2"/>
    <property type="match status" value="1"/>
</dbReference>
<feature type="compositionally biased region" description="Low complexity" evidence="1">
    <location>
        <begin position="37"/>
        <end position="48"/>
    </location>
</feature>
<feature type="compositionally biased region" description="Basic and acidic residues" evidence="1">
    <location>
        <begin position="55"/>
        <end position="70"/>
    </location>
</feature>
<dbReference type="Proteomes" id="UP000243797">
    <property type="component" value="Unassembled WGS sequence"/>
</dbReference>
<feature type="compositionally biased region" description="Pro residues" evidence="1">
    <location>
        <begin position="294"/>
        <end position="314"/>
    </location>
</feature>
<feature type="compositionally biased region" description="Basic and acidic residues" evidence="1">
    <location>
        <begin position="111"/>
        <end position="157"/>
    </location>
</feature>
<proteinExistence type="predicted"/>
<feature type="compositionally biased region" description="Basic and acidic residues" evidence="1">
    <location>
        <begin position="315"/>
        <end position="326"/>
    </location>
</feature>
<dbReference type="InParanoid" id="A0A2K1QS42"/>
<dbReference type="InterPro" id="IPR054464">
    <property type="entry name" value="ULD_fung"/>
</dbReference>
<feature type="region of interest" description="Disordered" evidence="1">
    <location>
        <begin position="290"/>
        <end position="419"/>
    </location>
</feature>
<accession>A0A2K1QS42</accession>
<sequence length="659" mass="74081">MAGDPLRSPSHRASFSDHEDLPYIPYRHVRPGPAGYPVSTETSVSSRSSLDDEPSDHIDPEDSASRDRPPRSHISVRSPRSAVPPAPHRAASILSHHSSHRGAPLPPQQRPESREGSHYRRVVRERSVSRERRVRHEAPPYPVHDDRRPPPPQREESGSSMDSSESSSYDGPVPSRPYDPRYGQPHYTGYPPHQQPYPFPRRPSHNYPEYAAPGALMHMPPPDPYYRDRYGHGPYAMSPPADPYYPPSRPHRPRPTSYHDPHYQDAMVPVYQHPHHHHHYPPQLPVQPINYFNPPAPAPAPAPPAPAKSPAPPTPKEDDPELKRLQAELAMIKAAQVRDEERQRQDEHERKIRLEAELATLKKLKEQQEADKRRADEISAAEKAAKEQVEADMKEKAKKTQEENDKKAAEEKKKMDELEKKKKDLEEEIKKSKGDPDAKKPPVRLKDSVLERKFDFPWTLAKKWNETLKLLEQAYESVPDLHRRILESRFELVGPDRQIILPSVWETTIQPGWEITLLMPPEPHMGMGVDPYGPLPGMMEGTFLDPGKKKHKSSSKDKKSSRDKDGKKKKRDPQIVSYPDGGLPVAPAAGMPPGMMAGGPFAANQSQPLFGQGPMPPPIGAMEFVEPVLGKDDRGKSKKSSGKKSSGGGGFFGLGARKR</sequence>
<feature type="region of interest" description="Disordered" evidence="1">
    <location>
        <begin position="537"/>
        <end position="659"/>
    </location>
</feature>
<gene>
    <name evidence="3" type="ORF">CAC42_46</name>
</gene>
<feature type="compositionally biased region" description="Basic and acidic residues" evidence="1">
    <location>
        <begin position="554"/>
        <end position="566"/>
    </location>
</feature>
<feature type="compositionally biased region" description="Basic and acidic residues" evidence="1">
    <location>
        <begin position="336"/>
        <end position="356"/>
    </location>
</feature>
<dbReference type="EMBL" id="NKHZ01000048">
    <property type="protein sequence ID" value="PNS17872.1"/>
    <property type="molecule type" value="Genomic_DNA"/>
</dbReference>
<feature type="region of interest" description="Disordered" evidence="1">
    <location>
        <begin position="1"/>
        <end position="262"/>
    </location>
</feature>
<feature type="compositionally biased region" description="Basic and acidic residues" evidence="1">
    <location>
        <begin position="383"/>
        <end position="419"/>
    </location>
</feature>
<evidence type="ECO:0000313" key="3">
    <source>
        <dbReference type="EMBL" id="PNS17872.1"/>
    </source>
</evidence>
<reference evidence="3 4" key="1">
    <citation type="submission" date="2017-06" db="EMBL/GenBank/DDBJ databases">
        <title>Draft genome sequence of a variant of Elsinoe murrayae.</title>
        <authorList>
            <person name="Cheng Q."/>
        </authorList>
    </citation>
    <scope>NUCLEOTIDE SEQUENCE [LARGE SCALE GENOMIC DNA]</scope>
    <source>
        <strain evidence="3 4">CQ-2017a</strain>
    </source>
</reference>
<evidence type="ECO:0000313" key="4">
    <source>
        <dbReference type="Proteomes" id="UP000243797"/>
    </source>
</evidence>
<evidence type="ECO:0000259" key="2">
    <source>
        <dbReference type="Pfam" id="PF22893"/>
    </source>
</evidence>
<organism evidence="3 4">
    <name type="scientific">Sphaceloma murrayae</name>
    <dbReference type="NCBI Taxonomy" id="2082308"/>
    <lineage>
        <taxon>Eukaryota</taxon>
        <taxon>Fungi</taxon>
        <taxon>Dikarya</taxon>
        <taxon>Ascomycota</taxon>
        <taxon>Pezizomycotina</taxon>
        <taxon>Dothideomycetes</taxon>
        <taxon>Dothideomycetidae</taxon>
        <taxon>Myriangiales</taxon>
        <taxon>Elsinoaceae</taxon>
        <taxon>Sphaceloma</taxon>
    </lineage>
</organism>
<feature type="domain" description="Ubiquitin-like" evidence="2">
    <location>
        <begin position="439"/>
        <end position="522"/>
    </location>
</feature>
<feature type="compositionally biased region" description="Low complexity" evidence="1">
    <location>
        <begin position="581"/>
        <end position="603"/>
    </location>
</feature>
<comment type="caution">
    <text evidence="3">The sequence shown here is derived from an EMBL/GenBank/DDBJ whole genome shotgun (WGS) entry which is preliminary data.</text>
</comment>
<keyword evidence="4" id="KW-1185">Reference proteome</keyword>